<organism evidence="1 2">
    <name type="scientific">Tetragenococcus osmophilus</name>
    <dbReference type="NCBI Taxonomy" id="526944"/>
    <lineage>
        <taxon>Bacteria</taxon>
        <taxon>Bacillati</taxon>
        <taxon>Bacillota</taxon>
        <taxon>Bacilli</taxon>
        <taxon>Lactobacillales</taxon>
        <taxon>Enterococcaceae</taxon>
        <taxon>Tetragenococcus</taxon>
    </lineage>
</organism>
<reference evidence="1 2" key="1">
    <citation type="journal article" date="2014" name="Int. J. Syst. Evol. Microbiol.">
        <title>Complete genome sequence of Corynebacterium casei LMG S-19264T (=DSM 44701T), isolated from a smear-ripened cheese.</title>
        <authorList>
            <consortium name="US DOE Joint Genome Institute (JGI-PGF)"/>
            <person name="Walter F."/>
            <person name="Albersmeier A."/>
            <person name="Kalinowski J."/>
            <person name="Ruckert C."/>
        </authorList>
    </citation>
    <scope>NUCLEOTIDE SEQUENCE [LARGE SCALE GENOMIC DNA]</scope>
    <source>
        <strain evidence="1 2">NBRC 114545</strain>
    </source>
</reference>
<evidence type="ECO:0000313" key="1">
    <source>
        <dbReference type="EMBL" id="GMA72350.1"/>
    </source>
</evidence>
<dbReference type="Gene3D" id="3.90.1150.10">
    <property type="entry name" value="Aspartate Aminotransferase, domain 1"/>
    <property type="match status" value="1"/>
</dbReference>
<dbReference type="InterPro" id="IPR015424">
    <property type="entry name" value="PyrdxlP-dep_Trfase"/>
</dbReference>
<dbReference type="AlphaFoldDB" id="A0AA37XM17"/>
<name>A0AA37XM17_9ENTE</name>
<dbReference type="SUPFAM" id="SSF53383">
    <property type="entry name" value="PLP-dependent transferases"/>
    <property type="match status" value="1"/>
</dbReference>
<dbReference type="EMBL" id="BSUW01000001">
    <property type="protein sequence ID" value="GMA72350.1"/>
    <property type="molecule type" value="Genomic_DNA"/>
</dbReference>
<dbReference type="InterPro" id="IPR015422">
    <property type="entry name" value="PyrdxlP-dep_Trfase_small"/>
</dbReference>
<evidence type="ECO:0000313" key="2">
    <source>
        <dbReference type="Proteomes" id="UP001157039"/>
    </source>
</evidence>
<dbReference type="Proteomes" id="UP001157039">
    <property type="component" value="Unassembled WGS sequence"/>
</dbReference>
<dbReference type="Gene3D" id="1.10.260.50">
    <property type="match status" value="1"/>
</dbReference>
<comment type="caution">
    <text evidence="1">The sequence shown here is derived from an EMBL/GenBank/DDBJ whole genome shotgun (WGS) entry which is preliminary data.</text>
</comment>
<accession>A0AA37XM17</accession>
<evidence type="ECO:0008006" key="3">
    <source>
        <dbReference type="Google" id="ProtNLM"/>
    </source>
</evidence>
<protein>
    <recommendedName>
        <fullName evidence="3">Aminotransferase class V domain-containing protein</fullName>
    </recommendedName>
</protein>
<proteinExistence type="predicted"/>
<sequence>MVYLDHAATTPMRPEVIEEMTQVMKKPSETLLAFINMDVVGIQD</sequence>
<gene>
    <name evidence="1" type="ORF">GCM10025885_13990</name>
</gene>